<protein>
    <submittedName>
        <fullName evidence="2">VTC domain-containing protein</fullName>
    </submittedName>
</protein>
<dbReference type="EMBL" id="SLWV01000026">
    <property type="protein sequence ID" value="TCO70389.1"/>
    <property type="molecule type" value="Genomic_DNA"/>
</dbReference>
<dbReference type="SUPFAM" id="SSF55154">
    <property type="entry name" value="CYTH-like phosphatases"/>
    <property type="match status" value="1"/>
</dbReference>
<evidence type="ECO:0000259" key="1">
    <source>
        <dbReference type="Pfam" id="PF09359"/>
    </source>
</evidence>
<sequence>MGYQNIFKRYEVKYLLTKEQQQILLKIMRDYMHHDKFGKNTISNIYFDTPDKLLIRRSIEKPDYKEKLRVRSYGIANAYSTVFVEIKKKYKGVVYKRRMDMLEHTASNYLCEHIPLENPTQISKEIDYFMKLYQNIEPAVFLSYSREAFFSKTDSNFRITFDENILYRDDDLSLTSSIYGEPILPQGMVLMEVKTSLGMPIWLLNFLSQNKIYKTSFSKYGNAYKYSMLPKFLGGIKNVA</sequence>
<evidence type="ECO:0000313" key="3">
    <source>
        <dbReference type="Proteomes" id="UP000294919"/>
    </source>
</evidence>
<dbReference type="Gene3D" id="3.20.100.30">
    <property type="entry name" value="VTC, catalytic tunnel domain"/>
    <property type="match status" value="1"/>
</dbReference>
<dbReference type="AlphaFoldDB" id="A0A4R2KIK6"/>
<accession>A0A4R2KIK6</accession>
<evidence type="ECO:0000313" key="2">
    <source>
        <dbReference type="EMBL" id="TCO70389.1"/>
    </source>
</evidence>
<keyword evidence="3" id="KW-1185">Reference proteome</keyword>
<dbReference type="OrthoDB" id="185578at2"/>
<proteinExistence type="predicted"/>
<feature type="domain" description="VTC" evidence="1">
    <location>
        <begin position="8"/>
        <end position="226"/>
    </location>
</feature>
<name>A0A4R2KIK6_9FIRM</name>
<dbReference type="InterPro" id="IPR033469">
    <property type="entry name" value="CYTH-like_dom_sf"/>
</dbReference>
<dbReference type="CDD" id="cd07750">
    <property type="entry name" value="PolyPPase_VTC_like"/>
    <property type="match status" value="1"/>
</dbReference>
<dbReference type="Pfam" id="PF09359">
    <property type="entry name" value="VTC"/>
    <property type="match status" value="1"/>
</dbReference>
<reference evidence="2 3" key="1">
    <citation type="submission" date="2019-03" db="EMBL/GenBank/DDBJ databases">
        <title>Genomic Encyclopedia of Type Strains, Phase IV (KMG-IV): sequencing the most valuable type-strain genomes for metagenomic binning, comparative biology and taxonomic classification.</title>
        <authorList>
            <person name="Goeker M."/>
        </authorList>
    </citation>
    <scope>NUCLEOTIDE SEQUENCE [LARGE SCALE GENOMIC DNA]</scope>
    <source>
        <strain evidence="2 3">DSM 102940</strain>
    </source>
</reference>
<dbReference type="InterPro" id="IPR018966">
    <property type="entry name" value="VTC_domain"/>
</dbReference>
<gene>
    <name evidence="2" type="ORF">EV214_1268</name>
</gene>
<organism evidence="2 3">
    <name type="scientific">Marinisporobacter balticus</name>
    <dbReference type="NCBI Taxonomy" id="2018667"/>
    <lineage>
        <taxon>Bacteria</taxon>
        <taxon>Bacillati</taxon>
        <taxon>Bacillota</taxon>
        <taxon>Clostridia</taxon>
        <taxon>Peptostreptococcales</taxon>
        <taxon>Thermotaleaceae</taxon>
        <taxon>Marinisporobacter</taxon>
    </lineage>
</organism>
<dbReference type="Proteomes" id="UP000294919">
    <property type="component" value="Unassembled WGS sequence"/>
</dbReference>
<dbReference type="InterPro" id="IPR042267">
    <property type="entry name" value="VTC_sf"/>
</dbReference>
<dbReference type="GO" id="GO:0006799">
    <property type="term" value="P:polyphosphate biosynthetic process"/>
    <property type="evidence" value="ECO:0007669"/>
    <property type="project" value="UniProtKB-ARBA"/>
</dbReference>
<comment type="caution">
    <text evidence="2">The sequence shown here is derived from an EMBL/GenBank/DDBJ whole genome shotgun (WGS) entry which is preliminary data.</text>
</comment>
<dbReference type="RefSeq" id="WP_132247055.1">
    <property type="nucleotide sequence ID" value="NZ_SLWV01000026.1"/>
</dbReference>